<sequence>MARLVGANPRLGARPGLLSCCSRSRAASGNGAACLAMPTKASHFGIKRMRTRTRTRTPFQGSASASANAGGQNGPAGDARDPSKLPTSAYLGETPGFFNLHESNFFSPPESNKGWDDIRLQALLRSLGVMADDRSEMHAAVAVQRDNWGKLLQVTITMSMISAGILSALNTRAAAAASLSLSVTASLLAGGSFFFMCLENWFQPSQLAEEQRAASRFFKALVREIEGSLKPGGSYLKEEAHVFYESKLQRLQYLDKAFPLPLFPGGIDKFPEVVGPSVLSAPVDTSKPEVPLSEDKSSNNGWTAAIVEDLKKTSALLKKSEIATYVGWEKNAQKINKVLAISGPALALTSVVANFVNGGALVAAACSVLAALVSSFSHDAQVGMVYEMYRDVAGSFEDIDKEIQRNLRMPVEQREDGQLFHERIALTLGRDEDKPIVASDDQTSAGSLL</sequence>
<dbReference type="Gramene" id="Mp5g17910.1">
    <property type="protein sequence ID" value="Mp5g17910.1.cds"/>
    <property type="gene ID" value="Mp5g17910"/>
</dbReference>
<dbReference type="PANTHER" id="PTHR33358">
    <property type="entry name" value="F-BOX PROTEIN WITH A DOMAIN PROTEIN"/>
    <property type="match status" value="1"/>
</dbReference>
<accession>A0A2R6WJB6</accession>
<reference evidence="3" key="1">
    <citation type="journal article" date="2017" name="Cell">
        <title>Insights into land plant evolution garnered from the Marchantia polymorpha genome.</title>
        <authorList>
            <person name="Bowman J.L."/>
            <person name="Kohchi T."/>
            <person name="Yamato K.T."/>
            <person name="Jenkins J."/>
            <person name="Shu S."/>
            <person name="Ishizaki K."/>
            <person name="Yamaoka S."/>
            <person name="Nishihama R."/>
            <person name="Nakamura Y."/>
            <person name="Berger F."/>
            <person name="Adam C."/>
            <person name="Aki S.S."/>
            <person name="Althoff F."/>
            <person name="Araki T."/>
            <person name="Arteaga-Vazquez M.A."/>
            <person name="Balasubrmanian S."/>
            <person name="Barry K."/>
            <person name="Bauer D."/>
            <person name="Boehm C.R."/>
            <person name="Briginshaw L."/>
            <person name="Caballero-Perez J."/>
            <person name="Catarino B."/>
            <person name="Chen F."/>
            <person name="Chiyoda S."/>
            <person name="Chovatia M."/>
            <person name="Davies K.M."/>
            <person name="Delmans M."/>
            <person name="Demura T."/>
            <person name="Dierschke T."/>
            <person name="Dolan L."/>
            <person name="Dorantes-Acosta A.E."/>
            <person name="Eklund D.M."/>
            <person name="Florent S.N."/>
            <person name="Flores-Sandoval E."/>
            <person name="Fujiyama A."/>
            <person name="Fukuzawa H."/>
            <person name="Galik B."/>
            <person name="Grimanelli D."/>
            <person name="Grimwood J."/>
            <person name="Grossniklaus U."/>
            <person name="Hamada T."/>
            <person name="Haseloff J."/>
            <person name="Hetherington A.J."/>
            <person name="Higo A."/>
            <person name="Hirakawa Y."/>
            <person name="Hundley H.N."/>
            <person name="Ikeda Y."/>
            <person name="Inoue K."/>
            <person name="Inoue S.I."/>
            <person name="Ishida S."/>
            <person name="Jia Q."/>
            <person name="Kakita M."/>
            <person name="Kanazawa T."/>
            <person name="Kawai Y."/>
            <person name="Kawashima T."/>
            <person name="Kennedy M."/>
            <person name="Kinose K."/>
            <person name="Kinoshita T."/>
            <person name="Kohara Y."/>
            <person name="Koide E."/>
            <person name="Komatsu K."/>
            <person name="Kopischke S."/>
            <person name="Kubo M."/>
            <person name="Kyozuka J."/>
            <person name="Lagercrantz U."/>
            <person name="Lin S.S."/>
            <person name="Lindquist E."/>
            <person name="Lipzen A.M."/>
            <person name="Lu C.W."/>
            <person name="De Luna E."/>
            <person name="Martienssen R.A."/>
            <person name="Minamino N."/>
            <person name="Mizutani M."/>
            <person name="Mizutani M."/>
            <person name="Mochizuki N."/>
            <person name="Monte I."/>
            <person name="Mosher R."/>
            <person name="Nagasaki H."/>
            <person name="Nakagami H."/>
            <person name="Naramoto S."/>
            <person name="Nishitani K."/>
            <person name="Ohtani M."/>
            <person name="Okamoto T."/>
            <person name="Okumura M."/>
            <person name="Phillips J."/>
            <person name="Pollak B."/>
            <person name="Reinders A."/>
            <person name="Rovekamp M."/>
            <person name="Sano R."/>
            <person name="Sawa S."/>
            <person name="Schmid M.W."/>
            <person name="Shirakawa M."/>
            <person name="Solano R."/>
            <person name="Spunde A."/>
            <person name="Suetsugu N."/>
            <person name="Sugano S."/>
            <person name="Sugiyama A."/>
            <person name="Sun R."/>
            <person name="Suzuki Y."/>
            <person name="Takenaka M."/>
            <person name="Takezawa D."/>
            <person name="Tomogane H."/>
            <person name="Tsuzuki M."/>
            <person name="Ueda T."/>
            <person name="Umeda M."/>
            <person name="Ward J.M."/>
            <person name="Watanabe Y."/>
            <person name="Yazaki K."/>
            <person name="Yokoyama R."/>
            <person name="Yoshitake Y."/>
            <person name="Yotsui I."/>
            <person name="Zachgo S."/>
            <person name="Schmutz J."/>
        </authorList>
    </citation>
    <scope>NUCLEOTIDE SEQUENCE [LARGE SCALE GENOMIC DNA]</scope>
    <source>
        <strain evidence="3">Tak-1</strain>
    </source>
</reference>
<evidence type="ECO:0000313" key="2">
    <source>
        <dbReference type="EMBL" id="PTQ33950.1"/>
    </source>
</evidence>
<dbReference type="EMBL" id="KZ772756">
    <property type="protein sequence ID" value="PTQ33950.1"/>
    <property type="molecule type" value="Genomic_DNA"/>
</dbReference>
<dbReference type="AlphaFoldDB" id="A0A2R6WJB6"/>
<dbReference type="OrthoDB" id="1897643at2759"/>
<protein>
    <submittedName>
        <fullName evidence="2">Uncharacterized protein</fullName>
    </submittedName>
</protein>
<evidence type="ECO:0000313" key="3">
    <source>
        <dbReference type="Proteomes" id="UP000244005"/>
    </source>
</evidence>
<dbReference type="PANTHER" id="PTHR33358:SF12">
    <property type="entry name" value="F-BOX PROTEIN WITH A DOMAIN PROTEIN"/>
    <property type="match status" value="1"/>
</dbReference>
<dbReference type="Proteomes" id="UP000244005">
    <property type="component" value="Unassembled WGS sequence"/>
</dbReference>
<evidence type="ECO:0000256" key="1">
    <source>
        <dbReference type="SAM" id="MobiDB-lite"/>
    </source>
</evidence>
<dbReference type="Pfam" id="PF14476">
    <property type="entry name" value="Chloroplast_duf"/>
    <property type="match status" value="1"/>
</dbReference>
<organism evidence="2 3">
    <name type="scientific">Marchantia polymorpha</name>
    <name type="common">Common liverwort</name>
    <name type="synonym">Marchantia aquatica</name>
    <dbReference type="NCBI Taxonomy" id="3197"/>
    <lineage>
        <taxon>Eukaryota</taxon>
        <taxon>Viridiplantae</taxon>
        <taxon>Streptophyta</taxon>
        <taxon>Embryophyta</taxon>
        <taxon>Marchantiophyta</taxon>
        <taxon>Marchantiopsida</taxon>
        <taxon>Marchantiidae</taxon>
        <taxon>Marchantiales</taxon>
        <taxon>Marchantiaceae</taxon>
        <taxon>Marchantia</taxon>
    </lineage>
</organism>
<keyword evidence="3" id="KW-1185">Reference proteome</keyword>
<dbReference type="InterPro" id="IPR027949">
    <property type="entry name" value="Chloroplast_duf"/>
</dbReference>
<feature type="region of interest" description="Disordered" evidence="1">
    <location>
        <begin position="51"/>
        <end position="86"/>
    </location>
</feature>
<feature type="compositionally biased region" description="Low complexity" evidence="1">
    <location>
        <begin position="56"/>
        <end position="70"/>
    </location>
</feature>
<proteinExistence type="predicted"/>
<name>A0A2R6WJB6_MARPO</name>
<gene>
    <name evidence="2" type="ORF">MARPO_0084s0038</name>
</gene>